<feature type="compositionally biased region" description="Acidic residues" evidence="7">
    <location>
        <begin position="230"/>
        <end position="271"/>
    </location>
</feature>
<name>A0ABP9XK18_9FUNG</name>
<keyword evidence="9" id="KW-1185">Reference proteome</keyword>
<organism evidence="8 9">
    <name type="scientific">Helicostylum pulchrum</name>
    <dbReference type="NCBI Taxonomy" id="562976"/>
    <lineage>
        <taxon>Eukaryota</taxon>
        <taxon>Fungi</taxon>
        <taxon>Fungi incertae sedis</taxon>
        <taxon>Mucoromycota</taxon>
        <taxon>Mucoromycotina</taxon>
        <taxon>Mucoromycetes</taxon>
        <taxon>Mucorales</taxon>
        <taxon>Mucorineae</taxon>
        <taxon>Mucoraceae</taxon>
        <taxon>Helicostylum</taxon>
    </lineage>
</organism>
<evidence type="ECO:0000256" key="3">
    <source>
        <dbReference type="ARBA" id="ARBA00015112"/>
    </source>
</evidence>
<evidence type="ECO:0000256" key="4">
    <source>
        <dbReference type="ARBA" id="ARBA00020733"/>
    </source>
</evidence>
<evidence type="ECO:0000313" key="8">
    <source>
        <dbReference type="EMBL" id="GAA5795149.1"/>
    </source>
</evidence>
<evidence type="ECO:0000256" key="2">
    <source>
        <dbReference type="ARBA" id="ARBA00007112"/>
    </source>
</evidence>
<sequence length="707" mass="82828">MKKPTLTAKTSSSIRFISTTTMTTKNCSSKQPQKKQKSSTRLTNSHDQKTTDIWTKTNYTEERQRIREFWLHLSEAERRSLVKVEKEAVLHKMKEQQRHSCNCSVCGKKRTAIEDELEVLYDAYYEELEQYAYRQQHKYTVIRCKNNVRHQYAAKQEQQEEDDDDEEDYRSDSTKSVLSESELTNTLTVSGSIITVADDLLKNDGKKFLDMMERLAETKMRKEKEVANMDNDEDDDDNEGDDDDDDEDDEDDDDDDEDDENEDEDDEEDTRTEEQRMEEGRKMFQVFAARMFEQRVFTAYREKVAQDRQQKLIEELEEEDRQRQEKELKKQQDKEKKRDKRRQIKLQQEKERSELENKRKQEELAAKADREQKLKMERQIKEAERLKRQEERRQKEEDRLRKEEEKKKKRLADEKARLAEKEKKRKEEQQRKDKLEKEKAATCAATTAIMTATTNASAAASAASVVAEKVSPVVVAAEKKTTQVPHHVLTDDTTSITPISQRRTSLAGPIGSPVRSRSIHHNNQYVVNDSETQYSFFSNFLFGQMPANREQTNELFNTNRRTSSDGSSMRWSNGWTPLTALSDNVHGKLFGDVLAGDRNFMILERSRIAYLKLNELASAKIFIVPPFHTLDQLYRMLHDLYYDTIIDVRELYQIIQQFPSSGFKCYYNQHQQCYIVQYGIVPTRSTSSLLPPTNNMISPPSITHYIP</sequence>
<dbReference type="EMBL" id="BAABUJ010000004">
    <property type="protein sequence ID" value="GAA5795149.1"/>
    <property type="molecule type" value="Genomic_DNA"/>
</dbReference>
<feature type="region of interest" description="Disordered" evidence="7">
    <location>
        <begin position="153"/>
        <end position="182"/>
    </location>
</feature>
<feature type="region of interest" description="Disordered" evidence="7">
    <location>
        <begin position="220"/>
        <end position="279"/>
    </location>
</feature>
<accession>A0ABP9XK18</accession>
<evidence type="ECO:0000313" key="9">
    <source>
        <dbReference type="Proteomes" id="UP001476247"/>
    </source>
</evidence>
<feature type="region of interest" description="Disordered" evidence="7">
    <location>
        <begin position="318"/>
        <end position="439"/>
    </location>
</feature>
<evidence type="ECO:0000256" key="5">
    <source>
        <dbReference type="ARBA" id="ARBA00022490"/>
    </source>
</evidence>
<reference evidence="8 9" key="1">
    <citation type="submission" date="2024-04" db="EMBL/GenBank/DDBJ databases">
        <title>genome sequences of Mucor flavus KT1a and Helicostylum pulchrum KT1b strains isolation_sourced from the surface of a dry-aged beef.</title>
        <authorList>
            <person name="Toyotome T."/>
            <person name="Hosono M."/>
            <person name="Torimaru M."/>
            <person name="Fukuda K."/>
            <person name="Mikami N."/>
        </authorList>
    </citation>
    <scope>NUCLEOTIDE SEQUENCE [LARGE SCALE GENOMIC DNA]</scope>
    <source>
        <strain evidence="8 9">KT1b</strain>
    </source>
</reference>
<keyword evidence="6" id="KW-0175">Coiled coil</keyword>
<dbReference type="InterPro" id="IPR025279">
    <property type="entry name" value="NST1"/>
</dbReference>
<feature type="compositionally biased region" description="Low complexity" evidence="7">
    <location>
        <begin position="21"/>
        <end position="31"/>
    </location>
</feature>
<dbReference type="Proteomes" id="UP001476247">
    <property type="component" value="Unassembled WGS sequence"/>
</dbReference>
<proteinExistence type="inferred from homology"/>
<comment type="caution">
    <text evidence="8">The sequence shown here is derived from an EMBL/GenBank/DDBJ whole genome shotgun (WGS) entry which is preliminary data.</text>
</comment>
<protein>
    <recommendedName>
        <fullName evidence="4">Stress response protein NST1</fullName>
    </recommendedName>
    <alternativeName>
        <fullName evidence="3">Stress response protein nst1</fullName>
    </alternativeName>
</protein>
<feature type="region of interest" description="Disordered" evidence="7">
    <location>
        <begin position="21"/>
        <end position="49"/>
    </location>
</feature>
<dbReference type="Pfam" id="PF13945">
    <property type="entry name" value="NST1"/>
    <property type="match status" value="1"/>
</dbReference>
<keyword evidence="5" id="KW-0963">Cytoplasm</keyword>
<evidence type="ECO:0000256" key="6">
    <source>
        <dbReference type="ARBA" id="ARBA00023054"/>
    </source>
</evidence>
<feature type="compositionally biased region" description="Basic and acidic residues" evidence="7">
    <location>
        <begin position="318"/>
        <end position="336"/>
    </location>
</feature>
<comment type="similarity">
    <text evidence="2">Belongs to the NST1 family.</text>
</comment>
<comment type="subcellular location">
    <subcellularLocation>
        <location evidence="1">Cytoplasm</location>
    </subcellularLocation>
</comment>
<feature type="compositionally biased region" description="Basic and acidic residues" evidence="7">
    <location>
        <begin position="347"/>
        <end position="439"/>
    </location>
</feature>
<feature type="compositionally biased region" description="Acidic residues" evidence="7">
    <location>
        <begin position="159"/>
        <end position="169"/>
    </location>
</feature>
<gene>
    <name evidence="8" type="ORF">HPULCUR_000502</name>
</gene>
<evidence type="ECO:0000256" key="1">
    <source>
        <dbReference type="ARBA" id="ARBA00004496"/>
    </source>
</evidence>
<evidence type="ECO:0000256" key="7">
    <source>
        <dbReference type="SAM" id="MobiDB-lite"/>
    </source>
</evidence>